<proteinExistence type="inferred from homology"/>
<evidence type="ECO:0000256" key="1">
    <source>
        <dbReference type="ARBA" id="ARBA00006652"/>
    </source>
</evidence>
<feature type="transmembrane region" description="Helical" evidence="4">
    <location>
        <begin position="281"/>
        <end position="304"/>
    </location>
</feature>
<comment type="caution">
    <text evidence="5">The sequence shown here is derived from an EMBL/GenBank/DDBJ whole genome shotgun (WGS) entry which is preliminary data.</text>
</comment>
<feature type="region of interest" description="Disordered" evidence="3">
    <location>
        <begin position="35"/>
        <end position="58"/>
    </location>
</feature>
<accession>A0AAN9A5K2</accession>
<gene>
    <name evidence="5" type="ORF">SK128_009190</name>
</gene>
<dbReference type="GO" id="GO:0035371">
    <property type="term" value="C:microtubule plus-end"/>
    <property type="evidence" value="ECO:0007669"/>
    <property type="project" value="TreeGrafter"/>
</dbReference>
<dbReference type="PANTHER" id="PTHR22406:SF7">
    <property type="entry name" value="NASCENT POLYPEPTIDE-ASSOCIATED COMPLEX SUBUNIT ALPHA, MUSCLE-SPECIFIC FORM"/>
    <property type="match status" value="1"/>
</dbReference>
<sequence length="314" mass="34641">MSLIMDNRLEPGDTEAEVKKLQALVKQLELQNEELRSERQQLMKGSPTPSAGGKENTECSLVPRCQPLTVGANLEAMDTIGLEETDLSDDETWLCDSPHAKPHSSDWLRKDVDDPALLLTKKSLIQKLDQIALSPNHSPRHYSPCSSGVLSPESPPSSRGEIDSRTFVRPKKKRSPFVDAVNDENRNSLLKRDGSSRECLARSSGSLGSEEDDRMSSASEGSFSYHLADVADVNALARLQEERVQIAGLKLPDPRRGARLPGMWLAFELVLQVLKELSRTVFCVVVVCGASFLCVFACVMLRILSWTAIVEPLT</sequence>
<dbReference type="GO" id="GO:0031116">
    <property type="term" value="P:positive regulation of microtubule polymerization"/>
    <property type="evidence" value="ECO:0007669"/>
    <property type="project" value="TreeGrafter"/>
</dbReference>
<evidence type="ECO:0000256" key="3">
    <source>
        <dbReference type="SAM" id="MobiDB-lite"/>
    </source>
</evidence>
<keyword evidence="4" id="KW-1133">Transmembrane helix</keyword>
<dbReference type="InterPro" id="IPR026179">
    <property type="entry name" value="Slain"/>
</dbReference>
<evidence type="ECO:0000313" key="5">
    <source>
        <dbReference type="EMBL" id="KAK7074994.1"/>
    </source>
</evidence>
<feature type="region of interest" description="Disordered" evidence="3">
    <location>
        <begin position="135"/>
        <end position="165"/>
    </location>
</feature>
<keyword evidence="6" id="KW-1185">Reference proteome</keyword>
<name>A0AAN9A5K2_HALRR</name>
<evidence type="ECO:0000256" key="4">
    <source>
        <dbReference type="SAM" id="Phobius"/>
    </source>
</evidence>
<dbReference type="AlphaFoldDB" id="A0AAN9A5K2"/>
<dbReference type="Pfam" id="PF15301">
    <property type="entry name" value="SLAIN"/>
    <property type="match status" value="1"/>
</dbReference>
<dbReference type="EMBL" id="JAXCGZ010011394">
    <property type="protein sequence ID" value="KAK7074994.1"/>
    <property type="molecule type" value="Genomic_DNA"/>
</dbReference>
<comment type="similarity">
    <text evidence="1">Belongs to the SLAIN motif-containing family.</text>
</comment>
<reference evidence="5 6" key="1">
    <citation type="submission" date="2023-11" db="EMBL/GenBank/DDBJ databases">
        <title>Halocaridina rubra genome assembly.</title>
        <authorList>
            <person name="Smith C."/>
        </authorList>
    </citation>
    <scope>NUCLEOTIDE SEQUENCE [LARGE SCALE GENOMIC DNA]</scope>
    <source>
        <strain evidence="5">EP-1</strain>
        <tissue evidence="5">Whole</tissue>
    </source>
</reference>
<dbReference type="GO" id="GO:0007020">
    <property type="term" value="P:microtubule nucleation"/>
    <property type="evidence" value="ECO:0007669"/>
    <property type="project" value="TreeGrafter"/>
</dbReference>
<protein>
    <submittedName>
        <fullName evidence="5">Uncharacterized protein</fullName>
    </submittedName>
</protein>
<evidence type="ECO:0000256" key="2">
    <source>
        <dbReference type="ARBA" id="ARBA00023054"/>
    </source>
</evidence>
<dbReference type="Proteomes" id="UP001381693">
    <property type="component" value="Unassembled WGS sequence"/>
</dbReference>
<dbReference type="GO" id="GO:0031122">
    <property type="term" value="P:cytoplasmic microtubule organization"/>
    <property type="evidence" value="ECO:0007669"/>
    <property type="project" value="TreeGrafter"/>
</dbReference>
<keyword evidence="4" id="KW-0812">Transmembrane</keyword>
<keyword evidence="2" id="KW-0175">Coiled coil</keyword>
<feature type="region of interest" description="Disordered" evidence="3">
    <location>
        <begin position="192"/>
        <end position="217"/>
    </location>
</feature>
<evidence type="ECO:0000313" key="6">
    <source>
        <dbReference type="Proteomes" id="UP001381693"/>
    </source>
</evidence>
<dbReference type="PANTHER" id="PTHR22406">
    <property type="entry name" value="NASCENT POLYPEPTIDE-ASSOCIATED COMPLEX SUBUNIT ALPHA, MUSCLE-SPECIFIC FORM"/>
    <property type="match status" value="1"/>
</dbReference>
<keyword evidence="4" id="KW-0472">Membrane</keyword>
<organism evidence="5 6">
    <name type="scientific">Halocaridina rubra</name>
    <name type="common">Hawaiian red shrimp</name>
    <dbReference type="NCBI Taxonomy" id="373956"/>
    <lineage>
        <taxon>Eukaryota</taxon>
        <taxon>Metazoa</taxon>
        <taxon>Ecdysozoa</taxon>
        <taxon>Arthropoda</taxon>
        <taxon>Crustacea</taxon>
        <taxon>Multicrustacea</taxon>
        <taxon>Malacostraca</taxon>
        <taxon>Eumalacostraca</taxon>
        <taxon>Eucarida</taxon>
        <taxon>Decapoda</taxon>
        <taxon>Pleocyemata</taxon>
        <taxon>Caridea</taxon>
        <taxon>Atyoidea</taxon>
        <taxon>Atyidae</taxon>
        <taxon>Halocaridina</taxon>
    </lineage>
</organism>